<reference evidence="3 4" key="1">
    <citation type="submission" date="2020-08" db="EMBL/GenBank/DDBJ databases">
        <title>Genomic Encyclopedia of Type Strains, Phase IV (KMG-IV): sequencing the most valuable type-strain genomes for metagenomic binning, comparative biology and taxonomic classification.</title>
        <authorList>
            <person name="Goeker M."/>
        </authorList>
    </citation>
    <scope>NUCLEOTIDE SEQUENCE [LARGE SCALE GENOMIC DNA]</scope>
    <source>
        <strain evidence="3 4">DSM 19612</strain>
    </source>
</reference>
<dbReference type="InterPro" id="IPR029016">
    <property type="entry name" value="GAF-like_dom_sf"/>
</dbReference>
<keyword evidence="1" id="KW-0812">Transmembrane</keyword>
<keyword evidence="4" id="KW-1185">Reference proteome</keyword>
<dbReference type="SUPFAM" id="SSF55073">
    <property type="entry name" value="Nucleotide cyclase"/>
    <property type="match status" value="1"/>
</dbReference>
<comment type="caution">
    <text evidence="3">The sequence shown here is derived from an EMBL/GenBank/DDBJ whole genome shotgun (WGS) entry which is preliminary data.</text>
</comment>
<dbReference type="InterPro" id="IPR003018">
    <property type="entry name" value="GAF"/>
</dbReference>
<keyword evidence="1" id="KW-1133">Transmembrane helix</keyword>
<dbReference type="InterPro" id="IPR000160">
    <property type="entry name" value="GGDEF_dom"/>
</dbReference>
<dbReference type="PROSITE" id="PS50887">
    <property type="entry name" value="GGDEF"/>
    <property type="match status" value="1"/>
</dbReference>
<dbReference type="GO" id="GO:0052621">
    <property type="term" value="F:diguanylate cyclase activity"/>
    <property type="evidence" value="ECO:0007669"/>
    <property type="project" value="TreeGrafter"/>
</dbReference>
<dbReference type="SUPFAM" id="SSF55781">
    <property type="entry name" value="GAF domain-like"/>
    <property type="match status" value="1"/>
</dbReference>
<accession>A0A841Q1V2</accession>
<dbReference type="NCBIfam" id="TIGR00254">
    <property type="entry name" value="GGDEF"/>
    <property type="match status" value="1"/>
</dbReference>
<feature type="transmembrane region" description="Helical" evidence="1">
    <location>
        <begin position="62"/>
        <end position="93"/>
    </location>
</feature>
<feature type="transmembrane region" description="Helical" evidence="1">
    <location>
        <begin position="206"/>
        <end position="226"/>
    </location>
</feature>
<dbReference type="InterPro" id="IPR050469">
    <property type="entry name" value="Diguanylate_Cyclase"/>
</dbReference>
<dbReference type="SMART" id="SM00267">
    <property type="entry name" value="GGDEF"/>
    <property type="match status" value="1"/>
</dbReference>
<dbReference type="PANTHER" id="PTHR45138">
    <property type="entry name" value="REGULATORY COMPONENTS OF SENSORY TRANSDUCTION SYSTEM"/>
    <property type="match status" value="1"/>
</dbReference>
<dbReference type="GO" id="GO:1902201">
    <property type="term" value="P:negative regulation of bacterial-type flagellum-dependent cell motility"/>
    <property type="evidence" value="ECO:0007669"/>
    <property type="project" value="TreeGrafter"/>
</dbReference>
<protein>
    <submittedName>
        <fullName evidence="3">Diguanylate cyclase (GGDEF)-like protein</fullName>
    </submittedName>
</protein>
<feature type="domain" description="GGDEF" evidence="2">
    <location>
        <begin position="431"/>
        <end position="573"/>
    </location>
</feature>
<dbReference type="SMART" id="SM00065">
    <property type="entry name" value="GAF"/>
    <property type="match status" value="1"/>
</dbReference>
<dbReference type="Gene3D" id="3.30.70.270">
    <property type="match status" value="1"/>
</dbReference>
<dbReference type="Gene3D" id="3.30.450.40">
    <property type="match status" value="1"/>
</dbReference>
<sequence>MTQQKKLTIWLVWLIVWPTLLFYLYNVLEPSIDGKWFDVISFAILMCIVAFFPIIVGETPIFFIQGISFAVFLYFGLFVEIVLTQIAVIVLMLKLRTGKEDLHRVPVNLTMFLLISIMGAAIFYLLGGTNGEIETFSFEQVLPIISYALAIIVANQILLHLLRMFMTGKTENFFSRSLLWDVITSIVTLPVGFVLYLLYIELGAKAIYFVGIPFIIISVVIMNYYATNKINHYLQKTSEIGHKLTGQLNVKEVLDIFVNEISELLEVDYTYIFDVTNSTETLTLIRFVDADNETPLESVTLKKFDGISGTVYGEGEGVYYSNRIKWEKKVQDSTLTDDAESVISVPIRRNEKIVGIITIVSKNKRTYEKYHYMLVEILANYLAVAIENARHYDSTKRKSERCPLTKLYNLRYLETYLATVFEDMKAKGVQENHSMILLDLDHFKKVNDSYGHESGNEVLRELARRLEEFVGDGNVVARYGGEEFVIFLKDKSKGEAQFEAEKLRRVISDKPFTLTQHIMQTSDPIEVKITASIGVASFPDDCEEPSELIRHADRAMYVGAKRRGRNRVATYEKVSEA</sequence>
<evidence type="ECO:0000313" key="3">
    <source>
        <dbReference type="EMBL" id="MBB6451925.1"/>
    </source>
</evidence>
<feature type="transmembrane region" description="Helical" evidence="1">
    <location>
        <begin position="178"/>
        <end position="200"/>
    </location>
</feature>
<dbReference type="EMBL" id="JACHGH010000001">
    <property type="protein sequence ID" value="MBB6451925.1"/>
    <property type="molecule type" value="Genomic_DNA"/>
</dbReference>
<feature type="transmembrane region" description="Helical" evidence="1">
    <location>
        <begin position="144"/>
        <end position="166"/>
    </location>
</feature>
<dbReference type="PANTHER" id="PTHR45138:SF9">
    <property type="entry name" value="DIGUANYLATE CYCLASE DGCM-RELATED"/>
    <property type="match status" value="1"/>
</dbReference>
<organism evidence="3 4">
    <name type="scientific">Salirhabdus euzebyi</name>
    <dbReference type="NCBI Taxonomy" id="394506"/>
    <lineage>
        <taxon>Bacteria</taxon>
        <taxon>Bacillati</taxon>
        <taxon>Bacillota</taxon>
        <taxon>Bacilli</taxon>
        <taxon>Bacillales</taxon>
        <taxon>Bacillaceae</taxon>
        <taxon>Salirhabdus</taxon>
    </lineage>
</organism>
<dbReference type="FunFam" id="3.30.70.270:FF:000001">
    <property type="entry name" value="Diguanylate cyclase domain protein"/>
    <property type="match status" value="1"/>
</dbReference>
<evidence type="ECO:0000256" key="1">
    <source>
        <dbReference type="SAM" id="Phobius"/>
    </source>
</evidence>
<name>A0A841Q1V2_9BACI</name>
<keyword evidence="1" id="KW-0472">Membrane</keyword>
<dbReference type="RefSeq" id="WP_174494512.1">
    <property type="nucleotide sequence ID" value="NZ_CADDWK010000001.1"/>
</dbReference>
<evidence type="ECO:0000259" key="2">
    <source>
        <dbReference type="PROSITE" id="PS50887"/>
    </source>
</evidence>
<dbReference type="GO" id="GO:0043709">
    <property type="term" value="P:cell adhesion involved in single-species biofilm formation"/>
    <property type="evidence" value="ECO:0007669"/>
    <property type="project" value="TreeGrafter"/>
</dbReference>
<dbReference type="CDD" id="cd01949">
    <property type="entry name" value="GGDEF"/>
    <property type="match status" value="1"/>
</dbReference>
<dbReference type="Pfam" id="PF00990">
    <property type="entry name" value="GGDEF"/>
    <property type="match status" value="1"/>
</dbReference>
<dbReference type="Pfam" id="PF13185">
    <property type="entry name" value="GAF_2"/>
    <property type="match status" value="1"/>
</dbReference>
<feature type="transmembrane region" description="Helical" evidence="1">
    <location>
        <begin position="6"/>
        <end position="24"/>
    </location>
</feature>
<proteinExistence type="predicted"/>
<dbReference type="InterPro" id="IPR029787">
    <property type="entry name" value="Nucleotide_cyclase"/>
</dbReference>
<dbReference type="GO" id="GO:0005886">
    <property type="term" value="C:plasma membrane"/>
    <property type="evidence" value="ECO:0007669"/>
    <property type="project" value="TreeGrafter"/>
</dbReference>
<dbReference type="InterPro" id="IPR043128">
    <property type="entry name" value="Rev_trsase/Diguanyl_cyclase"/>
</dbReference>
<dbReference type="AlphaFoldDB" id="A0A841Q1V2"/>
<dbReference type="Proteomes" id="UP000581688">
    <property type="component" value="Unassembled WGS sequence"/>
</dbReference>
<gene>
    <name evidence="3" type="ORF">HNQ94_000346</name>
</gene>
<evidence type="ECO:0000313" key="4">
    <source>
        <dbReference type="Proteomes" id="UP000581688"/>
    </source>
</evidence>
<feature type="transmembrane region" description="Helical" evidence="1">
    <location>
        <begin position="105"/>
        <end position="124"/>
    </location>
</feature>
<feature type="transmembrane region" description="Helical" evidence="1">
    <location>
        <begin position="36"/>
        <end position="56"/>
    </location>
</feature>